<keyword evidence="3" id="KW-1185">Reference proteome</keyword>
<evidence type="ECO:0000313" key="2">
    <source>
        <dbReference type="EMBL" id="MYN03992.1"/>
    </source>
</evidence>
<dbReference type="RefSeq" id="WP_161026960.1">
    <property type="nucleotide sequence ID" value="NZ_WWCJ01000013.1"/>
</dbReference>
<accession>A0A6N9HM86</accession>
<sequence length="159" mass="17417">MSLVDIQSATAEDQVMDPALKQYVDSSLAVSEARHDAKLAEFRAIMEAYTARADEREAAAREREAAARDREELRARDVERRMAAFEQAVTSVKRAVVATGIAATLSTVFGVAAFNAALLQNMQSAFGQGRQASPAQVEILLKLNQIEHLLAEKRTTPTR</sequence>
<keyword evidence="1" id="KW-0175">Coiled coil</keyword>
<dbReference type="AlphaFoldDB" id="A0A6N9HM86"/>
<dbReference type="Proteomes" id="UP000448575">
    <property type="component" value="Unassembled WGS sequence"/>
</dbReference>
<evidence type="ECO:0000256" key="1">
    <source>
        <dbReference type="SAM" id="Coils"/>
    </source>
</evidence>
<name>A0A6N9HM86_9BURK</name>
<evidence type="ECO:0000313" key="3">
    <source>
        <dbReference type="Proteomes" id="UP000448575"/>
    </source>
</evidence>
<gene>
    <name evidence="2" type="ORF">GTP41_18015</name>
</gene>
<feature type="coiled-coil region" evidence="1">
    <location>
        <begin position="56"/>
        <end position="88"/>
    </location>
</feature>
<dbReference type="EMBL" id="WWCJ01000013">
    <property type="protein sequence ID" value="MYN03992.1"/>
    <property type="molecule type" value="Genomic_DNA"/>
</dbReference>
<comment type="caution">
    <text evidence="2">The sequence shown here is derived from an EMBL/GenBank/DDBJ whole genome shotgun (WGS) entry which is preliminary data.</text>
</comment>
<protein>
    <submittedName>
        <fullName evidence="2">Uncharacterized protein</fullName>
    </submittedName>
</protein>
<organism evidence="2 3">
    <name type="scientific">Pseudoduganella guangdongensis</name>
    <dbReference type="NCBI Taxonomy" id="2692179"/>
    <lineage>
        <taxon>Bacteria</taxon>
        <taxon>Pseudomonadati</taxon>
        <taxon>Pseudomonadota</taxon>
        <taxon>Betaproteobacteria</taxon>
        <taxon>Burkholderiales</taxon>
        <taxon>Oxalobacteraceae</taxon>
        <taxon>Telluria group</taxon>
        <taxon>Pseudoduganella</taxon>
    </lineage>
</organism>
<proteinExistence type="predicted"/>
<reference evidence="2 3" key="1">
    <citation type="submission" date="2019-12" db="EMBL/GenBank/DDBJ databases">
        <title>Novel species isolated from a subtropical stream in China.</title>
        <authorList>
            <person name="Lu H."/>
        </authorList>
    </citation>
    <scope>NUCLEOTIDE SEQUENCE [LARGE SCALE GENOMIC DNA]</scope>
    <source>
        <strain evidence="2 3">DS3</strain>
    </source>
</reference>